<comment type="caution">
    <text evidence="2">The sequence shown here is derived from an EMBL/GenBank/DDBJ whole genome shotgun (WGS) entry which is preliminary data.</text>
</comment>
<accession>A0ABQ6H360</accession>
<keyword evidence="3" id="KW-1185">Reference proteome</keyword>
<proteinExistence type="predicted"/>
<dbReference type="Proteomes" id="UP001157133">
    <property type="component" value="Unassembled WGS sequence"/>
</dbReference>
<evidence type="ECO:0008006" key="4">
    <source>
        <dbReference type="Google" id="ProtNLM"/>
    </source>
</evidence>
<evidence type="ECO:0000313" key="3">
    <source>
        <dbReference type="Proteomes" id="UP001157133"/>
    </source>
</evidence>
<feature type="transmembrane region" description="Helical" evidence="1">
    <location>
        <begin position="95"/>
        <end position="113"/>
    </location>
</feature>
<dbReference type="RefSeq" id="WP_284207908.1">
    <property type="nucleotide sequence ID" value="NZ_BSSU01000009.1"/>
</dbReference>
<name>A0ABQ6H360_9GAMM</name>
<feature type="transmembrane region" description="Helical" evidence="1">
    <location>
        <begin position="63"/>
        <end position="83"/>
    </location>
</feature>
<protein>
    <recommendedName>
        <fullName evidence="4">VanZ-like domain-containing protein</fullName>
    </recommendedName>
</protein>
<keyword evidence="1" id="KW-0472">Membrane</keyword>
<keyword evidence="1" id="KW-1133">Transmembrane helix</keyword>
<organism evidence="2 3">
    <name type="scientific">Thalassotalea eurytherma</name>
    <dbReference type="NCBI Taxonomy" id="1144278"/>
    <lineage>
        <taxon>Bacteria</taxon>
        <taxon>Pseudomonadati</taxon>
        <taxon>Pseudomonadota</taxon>
        <taxon>Gammaproteobacteria</taxon>
        <taxon>Alteromonadales</taxon>
        <taxon>Colwelliaceae</taxon>
        <taxon>Thalassotalea</taxon>
    </lineage>
</organism>
<evidence type="ECO:0000313" key="2">
    <source>
        <dbReference type="EMBL" id="GLX82542.1"/>
    </source>
</evidence>
<gene>
    <name evidence="2" type="ORF">theurythT_19940</name>
</gene>
<dbReference type="EMBL" id="BSSU01000009">
    <property type="protein sequence ID" value="GLX82542.1"/>
    <property type="molecule type" value="Genomic_DNA"/>
</dbReference>
<feature type="transmembrane region" description="Helical" evidence="1">
    <location>
        <begin position="39"/>
        <end position="56"/>
    </location>
</feature>
<evidence type="ECO:0000256" key="1">
    <source>
        <dbReference type="SAM" id="Phobius"/>
    </source>
</evidence>
<dbReference type="NCBIfam" id="NF037970">
    <property type="entry name" value="vanZ_1"/>
    <property type="match status" value="1"/>
</dbReference>
<reference evidence="2 3" key="1">
    <citation type="submission" date="2023-03" db="EMBL/GenBank/DDBJ databases">
        <title>Draft genome sequence of Thalassotalea eurytherma JCM 18482T.</title>
        <authorList>
            <person name="Sawabe T."/>
        </authorList>
    </citation>
    <scope>NUCLEOTIDE SEQUENCE [LARGE SCALE GENOMIC DNA]</scope>
    <source>
        <strain evidence="2 3">JCM 18482</strain>
    </source>
</reference>
<sequence>MKSRQQLLFFLFFVLFITGIFLSTETNSTVFQHTQIDTIGHFISFFCLAWFLNAFLKLSLILLTPTLIVFGGLTELGQLYLGFRNGEFSDFFADVLGVLFFVLLRWVAMMYGYSLKKK</sequence>
<keyword evidence="1" id="KW-0812">Transmembrane</keyword>